<keyword evidence="9" id="KW-0460">Magnesium</keyword>
<evidence type="ECO:0000313" key="12">
    <source>
        <dbReference type="Proteomes" id="UP000823821"/>
    </source>
</evidence>
<dbReference type="InterPro" id="IPR003442">
    <property type="entry name" value="T6A_TsaE"/>
</dbReference>
<organism evidence="11 12">
    <name type="scientific">Candidatus Desulfovibrio intestinavium</name>
    <dbReference type="NCBI Taxonomy" id="2838534"/>
    <lineage>
        <taxon>Bacteria</taxon>
        <taxon>Pseudomonadati</taxon>
        <taxon>Thermodesulfobacteriota</taxon>
        <taxon>Desulfovibrionia</taxon>
        <taxon>Desulfovibrionales</taxon>
        <taxon>Desulfovibrionaceae</taxon>
        <taxon>Desulfovibrio</taxon>
    </lineage>
</organism>
<dbReference type="EMBL" id="DWZD01000040">
    <property type="protein sequence ID" value="HJA79215.1"/>
    <property type="molecule type" value="Genomic_DNA"/>
</dbReference>
<keyword evidence="8" id="KW-0067">ATP-binding</keyword>
<keyword evidence="4" id="KW-0963">Cytoplasm</keyword>
<keyword evidence="6" id="KW-0479">Metal-binding</keyword>
<keyword evidence="5" id="KW-0819">tRNA processing</keyword>
<evidence type="ECO:0000256" key="6">
    <source>
        <dbReference type="ARBA" id="ARBA00022723"/>
    </source>
</evidence>
<reference evidence="11" key="1">
    <citation type="journal article" date="2021" name="PeerJ">
        <title>Extensive microbial diversity within the chicken gut microbiome revealed by metagenomics and culture.</title>
        <authorList>
            <person name="Gilroy R."/>
            <person name="Ravi A."/>
            <person name="Getino M."/>
            <person name="Pursley I."/>
            <person name="Horton D.L."/>
            <person name="Alikhan N.F."/>
            <person name="Baker D."/>
            <person name="Gharbi K."/>
            <person name="Hall N."/>
            <person name="Watson M."/>
            <person name="Adriaenssens E.M."/>
            <person name="Foster-Nyarko E."/>
            <person name="Jarju S."/>
            <person name="Secka A."/>
            <person name="Antonio M."/>
            <person name="Oren A."/>
            <person name="Chaudhuri R.R."/>
            <person name="La Ragione R."/>
            <person name="Hildebrand F."/>
            <person name="Pallen M.J."/>
        </authorList>
    </citation>
    <scope>NUCLEOTIDE SEQUENCE</scope>
    <source>
        <strain evidence="11">5032</strain>
    </source>
</reference>
<dbReference type="Pfam" id="PF02367">
    <property type="entry name" value="TsaE"/>
    <property type="match status" value="1"/>
</dbReference>
<reference evidence="11" key="2">
    <citation type="submission" date="2021-04" db="EMBL/GenBank/DDBJ databases">
        <authorList>
            <person name="Gilroy R."/>
        </authorList>
    </citation>
    <scope>NUCLEOTIDE SEQUENCE</scope>
    <source>
        <strain evidence="11">5032</strain>
    </source>
</reference>
<accession>A0A9D2KRT2</accession>
<dbReference type="Gene3D" id="3.40.50.300">
    <property type="entry name" value="P-loop containing nucleotide triphosphate hydrolases"/>
    <property type="match status" value="1"/>
</dbReference>
<dbReference type="GO" id="GO:0005737">
    <property type="term" value="C:cytoplasm"/>
    <property type="evidence" value="ECO:0007669"/>
    <property type="project" value="UniProtKB-SubCell"/>
</dbReference>
<name>A0A9D2KRT2_9BACT</name>
<sequence length="170" mass="18570">MAPEVSLVLTSLEDTRRLGRLLARLLPECPSLRLCLLHGDLGSGKTTLTRAVVEALPGGEEAEISSPTFTLCNSYPTRPPVLHADLYRCPSGAPDELWDALDDGQSLCFVEWGEALPPADLPQEYLDIRLNSCEEKHFVTLRANGPGARRLVERLQEGWPSLQGADPVAL</sequence>
<dbReference type="NCBIfam" id="TIGR00150">
    <property type="entry name" value="T6A_YjeE"/>
    <property type="match status" value="1"/>
</dbReference>
<dbReference type="Proteomes" id="UP000823821">
    <property type="component" value="Unassembled WGS sequence"/>
</dbReference>
<evidence type="ECO:0000256" key="9">
    <source>
        <dbReference type="ARBA" id="ARBA00022842"/>
    </source>
</evidence>
<dbReference type="AlphaFoldDB" id="A0A9D2KRT2"/>
<dbReference type="InterPro" id="IPR027417">
    <property type="entry name" value="P-loop_NTPase"/>
</dbReference>
<comment type="caution">
    <text evidence="11">The sequence shown here is derived from an EMBL/GenBank/DDBJ whole genome shotgun (WGS) entry which is preliminary data.</text>
</comment>
<evidence type="ECO:0000256" key="3">
    <source>
        <dbReference type="ARBA" id="ARBA00019010"/>
    </source>
</evidence>
<evidence type="ECO:0000313" key="11">
    <source>
        <dbReference type="EMBL" id="HJA79215.1"/>
    </source>
</evidence>
<evidence type="ECO:0000256" key="1">
    <source>
        <dbReference type="ARBA" id="ARBA00004496"/>
    </source>
</evidence>
<evidence type="ECO:0000256" key="8">
    <source>
        <dbReference type="ARBA" id="ARBA00022840"/>
    </source>
</evidence>
<evidence type="ECO:0000256" key="4">
    <source>
        <dbReference type="ARBA" id="ARBA00022490"/>
    </source>
</evidence>
<dbReference type="PANTHER" id="PTHR33540">
    <property type="entry name" value="TRNA THREONYLCARBAMOYLADENOSINE BIOSYNTHESIS PROTEIN TSAE"/>
    <property type="match status" value="1"/>
</dbReference>
<evidence type="ECO:0000256" key="2">
    <source>
        <dbReference type="ARBA" id="ARBA00007599"/>
    </source>
</evidence>
<dbReference type="GO" id="GO:0002949">
    <property type="term" value="P:tRNA threonylcarbamoyladenosine modification"/>
    <property type="evidence" value="ECO:0007669"/>
    <property type="project" value="InterPro"/>
</dbReference>
<dbReference type="SUPFAM" id="SSF52540">
    <property type="entry name" value="P-loop containing nucleoside triphosphate hydrolases"/>
    <property type="match status" value="1"/>
</dbReference>
<evidence type="ECO:0000256" key="10">
    <source>
        <dbReference type="ARBA" id="ARBA00032441"/>
    </source>
</evidence>
<dbReference type="GO" id="GO:0005524">
    <property type="term" value="F:ATP binding"/>
    <property type="evidence" value="ECO:0007669"/>
    <property type="project" value="UniProtKB-KW"/>
</dbReference>
<evidence type="ECO:0000256" key="5">
    <source>
        <dbReference type="ARBA" id="ARBA00022694"/>
    </source>
</evidence>
<gene>
    <name evidence="11" type="primary">tsaE</name>
    <name evidence="11" type="ORF">H9784_06575</name>
</gene>
<protein>
    <recommendedName>
        <fullName evidence="3">tRNA threonylcarbamoyladenosine biosynthesis protein TsaE</fullName>
    </recommendedName>
    <alternativeName>
        <fullName evidence="10">t(6)A37 threonylcarbamoyladenosine biosynthesis protein TsaE</fullName>
    </alternativeName>
</protein>
<comment type="similarity">
    <text evidence="2">Belongs to the TsaE family.</text>
</comment>
<keyword evidence="7" id="KW-0547">Nucleotide-binding</keyword>
<comment type="subcellular location">
    <subcellularLocation>
        <location evidence="1">Cytoplasm</location>
    </subcellularLocation>
</comment>
<dbReference type="GO" id="GO:0046872">
    <property type="term" value="F:metal ion binding"/>
    <property type="evidence" value="ECO:0007669"/>
    <property type="project" value="UniProtKB-KW"/>
</dbReference>
<dbReference type="PANTHER" id="PTHR33540:SF2">
    <property type="entry name" value="TRNA THREONYLCARBAMOYLADENOSINE BIOSYNTHESIS PROTEIN TSAE"/>
    <property type="match status" value="1"/>
</dbReference>
<evidence type="ECO:0000256" key="7">
    <source>
        <dbReference type="ARBA" id="ARBA00022741"/>
    </source>
</evidence>
<proteinExistence type="inferred from homology"/>